<sequence>MRLLSFAAAGCLLSVMAYAATDDTEVNVFDDSSNDLYLPEGSVGASFNQEDGVQGVVAVTSEKGKAGTLDFMRIHIKVTEGLEPRRSYRWYIFDSKVPKGGSCQGLKDHLDPYNVGLSSNYNCQRNDANSFRATCALGDMYGKFGPLNVKDEEGRYSGSFDDPTLALDGINSITNHSIGIQDPKSRKVVACGNIKALTDGEITRFNTASTVSSYTALLTTAALVVSLAAL</sequence>
<dbReference type="Gene3D" id="2.60.40.200">
    <property type="entry name" value="Superoxide dismutase, copper/zinc binding domain"/>
    <property type="match status" value="1"/>
</dbReference>
<reference evidence="2" key="1">
    <citation type="submission" date="2022-07" db="EMBL/GenBank/DDBJ databases">
        <title>Phylogenomic reconstructions and comparative analyses of Kickxellomycotina fungi.</title>
        <authorList>
            <person name="Reynolds N.K."/>
            <person name="Stajich J.E."/>
            <person name="Barry K."/>
            <person name="Grigoriev I.V."/>
            <person name="Crous P."/>
            <person name="Smith M.E."/>
        </authorList>
    </citation>
    <scope>NUCLEOTIDE SEQUENCE</scope>
    <source>
        <strain evidence="2">RSA 567</strain>
    </source>
</reference>
<keyword evidence="1" id="KW-0732">Signal</keyword>
<dbReference type="Proteomes" id="UP001151582">
    <property type="component" value="Unassembled WGS sequence"/>
</dbReference>
<evidence type="ECO:0000313" key="3">
    <source>
        <dbReference type="Proteomes" id="UP001151582"/>
    </source>
</evidence>
<dbReference type="GO" id="GO:0006801">
    <property type="term" value="P:superoxide metabolic process"/>
    <property type="evidence" value="ECO:0007669"/>
    <property type="project" value="InterPro"/>
</dbReference>
<evidence type="ECO:0008006" key="4">
    <source>
        <dbReference type="Google" id="ProtNLM"/>
    </source>
</evidence>
<feature type="signal peptide" evidence="1">
    <location>
        <begin position="1"/>
        <end position="19"/>
    </location>
</feature>
<dbReference type="GO" id="GO:0046872">
    <property type="term" value="F:metal ion binding"/>
    <property type="evidence" value="ECO:0007669"/>
    <property type="project" value="InterPro"/>
</dbReference>
<evidence type="ECO:0000313" key="2">
    <source>
        <dbReference type="EMBL" id="KAJ1981056.1"/>
    </source>
</evidence>
<comment type="caution">
    <text evidence="2">The sequence shown here is derived from an EMBL/GenBank/DDBJ whole genome shotgun (WGS) entry which is preliminary data.</text>
</comment>
<gene>
    <name evidence="2" type="ORF">H4R34_002229</name>
</gene>
<dbReference type="EMBL" id="JANBQB010000140">
    <property type="protein sequence ID" value="KAJ1981056.1"/>
    <property type="molecule type" value="Genomic_DNA"/>
</dbReference>
<dbReference type="SUPFAM" id="SSF49329">
    <property type="entry name" value="Cu,Zn superoxide dismutase-like"/>
    <property type="match status" value="1"/>
</dbReference>
<name>A0A9W8B471_9FUNG</name>
<dbReference type="InterPro" id="IPR036423">
    <property type="entry name" value="SOD-like_Cu/Zn_dom_sf"/>
</dbReference>
<dbReference type="AlphaFoldDB" id="A0A9W8B471"/>
<feature type="chain" id="PRO_5040759473" description="Superoxide dismutase copper/zinc binding domain-containing protein" evidence="1">
    <location>
        <begin position="20"/>
        <end position="230"/>
    </location>
</feature>
<organism evidence="2 3">
    <name type="scientific">Dimargaris verticillata</name>
    <dbReference type="NCBI Taxonomy" id="2761393"/>
    <lineage>
        <taxon>Eukaryota</taxon>
        <taxon>Fungi</taxon>
        <taxon>Fungi incertae sedis</taxon>
        <taxon>Zoopagomycota</taxon>
        <taxon>Kickxellomycotina</taxon>
        <taxon>Dimargaritomycetes</taxon>
        <taxon>Dimargaritales</taxon>
        <taxon>Dimargaritaceae</taxon>
        <taxon>Dimargaris</taxon>
    </lineage>
</organism>
<evidence type="ECO:0000256" key="1">
    <source>
        <dbReference type="SAM" id="SignalP"/>
    </source>
</evidence>
<proteinExistence type="predicted"/>
<dbReference type="OrthoDB" id="159229at2759"/>
<keyword evidence="3" id="KW-1185">Reference proteome</keyword>
<protein>
    <recommendedName>
        <fullName evidence="4">Superoxide dismutase copper/zinc binding domain-containing protein</fullName>
    </recommendedName>
</protein>
<accession>A0A9W8B471</accession>